<accession>A0ABP7REN5</accession>
<organism evidence="1 2">
    <name type="scientific">Hymenobacter fastidiosus</name>
    <dbReference type="NCBI Taxonomy" id="486264"/>
    <lineage>
        <taxon>Bacteria</taxon>
        <taxon>Pseudomonadati</taxon>
        <taxon>Bacteroidota</taxon>
        <taxon>Cytophagia</taxon>
        <taxon>Cytophagales</taxon>
        <taxon>Hymenobacteraceae</taxon>
        <taxon>Hymenobacter</taxon>
    </lineage>
</organism>
<evidence type="ECO:0000313" key="1">
    <source>
        <dbReference type="EMBL" id="GAA3996382.1"/>
    </source>
</evidence>
<comment type="caution">
    <text evidence="1">The sequence shown here is derived from an EMBL/GenBank/DDBJ whole genome shotgun (WGS) entry which is preliminary data.</text>
</comment>
<dbReference type="EMBL" id="BAABDJ010000002">
    <property type="protein sequence ID" value="GAA3996382.1"/>
    <property type="molecule type" value="Genomic_DNA"/>
</dbReference>
<dbReference type="InterPro" id="IPR009305">
    <property type="entry name" value="Mpo1-like"/>
</dbReference>
<gene>
    <name evidence="1" type="ORF">GCM10022408_03730</name>
</gene>
<dbReference type="Proteomes" id="UP001500567">
    <property type="component" value="Unassembled WGS sequence"/>
</dbReference>
<name>A0ABP7REN5_9BACT</name>
<proteinExistence type="predicted"/>
<reference evidence="2" key="1">
    <citation type="journal article" date="2019" name="Int. J. Syst. Evol. Microbiol.">
        <title>The Global Catalogue of Microorganisms (GCM) 10K type strain sequencing project: providing services to taxonomists for standard genome sequencing and annotation.</title>
        <authorList>
            <consortium name="The Broad Institute Genomics Platform"/>
            <consortium name="The Broad Institute Genome Sequencing Center for Infectious Disease"/>
            <person name="Wu L."/>
            <person name="Ma J."/>
        </authorList>
    </citation>
    <scope>NUCLEOTIDE SEQUENCE [LARGE SCALE GENOMIC DNA]</scope>
    <source>
        <strain evidence="2">JCM 17224</strain>
    </source>
</reference>
<keyword evidence="2" id="KW-1185">Reference proteome</keyword>
<sequence>MVLVWALMAGALRLVQAGAALPLWGVCIIVFGLAWVGQLWGHKVEGQKPDFLKDLQFLLIGPLWRLPFVYRALGLAVLGEAVTGEVVNW</sequence>
<evidence type="ECO:0000313" key="2">
    <source>
        <dbReference type="Proteomes" id="UP001500567"/>
    </source>
</evidence>
<protein>
    <submittedName>
        <fullName evidence="1">Uncharacterized protein</fullName>
    </submittedName>
</protein>
<dbReference type="Pfam" id="PF06127">
    <property type="entry name" value="Mpo1-like"/>
    <property type="match status" value="1"/>
</dbReference>